<dbReference type="InterPro" id="IPR013216">
    <property type="entry name" value="Methyltransf_11"/>
</dbReference>
<protein>
    <recommendedName>
        <fullName evidence="1">Methyltransferase type 11 domain-containing protein</fullName>
    </recommendedName>
</protein>
<sequence>FEIDDILNSKFESESFDYILDRGCFHVLSIDDRETYLNQIKRILKKNGIIFLKCMSKDEKNLPDDKGPHKFFKNEIIHYFQNDFDIKKSKDTVYYGTLKPLPKALFFVMKKSVKI</sequence>
<evidence type="ECO:0000313" key="3">
    <source>
        <dbReference type="Proteomes" id="UP000014065"/>
    </source>
</evidence>
<name>S2EAZ5_9ARCH</name>
<accession>S2EAZ5</accession>
<dbReference type="RefSeq" id="WP_010189974.1">
    <property type="nucleotide sequence ID" value="NZ_AHJG01000037.1"/>
</dbReference>
<gene>
    <name evidence="2" type="ORF">BG20_I2253</name>
</gene>
<dbReference type="SUPFAM" id="SSF53335">
    <property type="entry name" value="S-adenosyl-L-methionine-dependent methyltransferases"/>
    <property type="match status" value="1"/>
</dbReference>
<reference evidence="2 3" key="1">
    <citation type="journal article" date="2012" name="J. Bacteriol.">
        <title>Genome Sequence of "Candidatus Nitrosoarchaeum limnia" BG20, a Low-Salinity Ammonia-Oxidizing Archaeon from the San Francisco Bay Estuary.</title>
        <authorList>
            <person name="Mosier A.C."/>
            <person name="Allen E.E."/>
            <person name="Kim M."/>
            <person name="Ferriera S."/>
            <person name="Francis C.A."/>
        </authorList>
    </citation>
    <scope>NUCLEOTIDE SEQUENCE [LARGE SCALE GENOMIC DNA]</scope>
    <source>
        <strain evidence="2 3">BG20</strain>
    </source>
</reference>
<proteinExistence type="predicted"/>
<dbReference type="Proteomes" id="UP000014065">
    <property type="component" value="Unassembled WGS sequence"/>
</dbReference>
<feature type="domain" description="Methyltransferase type 11" evidence="1">
    <location>
        <begin position="5"/>
        <end position="51"/>
    </location>
</feature>
<dbReference type="GO" id="GO:0008757">
    <property type="term" value="F:S-adenosylmethionine-dependent methyltransferase activity"/>
    <property type="evidence" value="ECO:0007669"/>
    <property type="project" value="InterPro"/>
</dbReference>
<dbReference type="EMBL" id="AHJG01000037">
    <property type="protein sequence ID" value="EPA06531.1"/>
    <property type="molecule type" value="Genomic_DNA"/>
</dbReference>
<dbReference type="InterPro" id="IPR029063">
    <property type="entry name" value="SAM-dependent_MTases_sf"/>
</dbReference>
<evidence type="ECO:0000313" key="2">
    <source>
        <dbReference type="EMBL" id="EPA06531.1"/>
    </source>
</evidence>
<comment type="caution">
    <text evidence="2">The sequence shown here is derived from an EMBL/GenBank/DDBJ whole genome shotgun (WGS) entry which is preliminary data.</text>
</comment>
<dbReference type="Pfam" id="PF08241">
    <property type="entry name" value="Methyltransf_11"/>
    <property type="match status" value="1"/>
</dbReference>
<evidence type="ECO:0000259" key="1">
    <source>
        <dbReference type="Pfam" id="PF08241"/>
    </source>
</evidence>
<keyword evidence="3" id="KW-1185">Reference proteome</keyword>
<organism evidence="2 3">
    <name type="scientific">Candidatus Nitrosarchaeum limnium BG20</name>
    <dbReference type="NCBI Taxonomy" id="859192"/>
    <lineage>
        <taxon>Archaea</taxon>
        <taxon>Nitrososphaerota</taxon>
        <taxon>Nitrososphaeria</taxon>
        <taxon>Nitrosopumilales</taxon>
        <taxon>Nitrosopumilaceae</taxon>
        <taxon>Nitrosarchaeum</taxon>
    </lineage>
</organism>
<feature type="non-terminal residue" evidence="2">
    <location>
        <position position="1"/>
    </location>
</feature>
<dbReference type="OrthoDB" id="147504at2157"/>
<dbReference type="Gene3D" id="3.40.50.150">
    <property type="entry name" value="Vaccinia Virus protein VP39"/>
    <property type="match status" value="1"/>
</dbReference>
<dbReference type="AlphaFoldDB" id="S2EAZ5"/>